<organism evidence="5 6">
    <name type="scientific">Trichoderma gamsii</name>
    <dbReference type="NCBI Taxonomy" id="398673"/>
    <lineage>
        <taxon>Eukaryota</taxon>
        <taxon>Fungi</taxon>
        <taxon>Dikarya</taxon>
        <taxon>Ascomycota</taxon>
        <taxon>Pezizomycotina</taxon>
        <taxon>Sordariomycetes</taxon>
        <taxon>Hypocreomycetidae</taxon>
        <taxon>Hypocreales</taxon>
        <taxon>Hypocreaceae</taxon>
        <taxon>Trichoderma</taxon>
    </lineage>
</organism>
<evidence type="ECO:0000313" key="6">
    <source>
        <dbReference type="Proteomes" id="UP000054821"/>
    </source>
</evidence>
<evidence type="ECO:0000256" key="2">
    <source>
        <dbReference type="SAM" id="Phobius"/>
    </source>
</evidence>
<accession>A0A2P4ZD55</accession>
<reference evidence="5 6" key="1">
    <citation type="journal article" date="2016" name="Genome Announc.">
        <title>Draft Whole-Genome Sequence of Trichoderma gamsii T6085, a Promising Biocontrol Agent of Fusarium Head Blight on Wheat.</title>
        <authorList>
            <person name="Baroncelli R."/>
            <person name="Zapparata A."/>
            <person name="Piaggeschi G."/>
            <person name="Sarrocco S."/>
            <person name="Vannacci G."/>
        </authorList>
    </citation>
    <scope>NUCLEOTIDE SEQUENCE [LARGE SCALE GENOMIC DNA]</scope>
    <source>
        <strain evidence="5 6">T6085</strain>
    </source>
</reference>
<name>A0A2P4ZD55_9HYPO</name>
<dbReference type="PANTHER" id="PTHR16861:SF9">
    <property type="entry name" value="CELL WALL INTEGRITY AND STRESS RESPONSE COMPONENT 1"/>
    <property type="match status" value="1"/>
</dbReference>
<dbReference type="Proteomes" id="UP000054821">
    <property type="component" value="Unassembled WGS sequence"/>
</dbReference>
<keyword evidence="2" id="KW-0472">Membrane</keyword>
<feature type="region of interest" description="Disordered" evidence="1">
    <location>
        <begin position="122"/>
        <end position="241"/>
    </location>
</feature>
<dbReference type="PROSITE" id="PS51212">
    <property type="entry name" value="WSC"/>
    <property type="match status" value="1"/>
</dbReference>
<feature type="chain" id="PRO_5015105058" evidence="3">
    <location>
        <begin position="28"/>
        <end position="371"/>
    </location>
</feature>
<feature type="compositionally biased region" description="Low complexity" evidence="1">
    <location>
        <begin position="285"/>
        <end position="295"/>
    </location>
</feature>
<feature type="compositionally biased region" description="Low complexity" evidence="1">
    <location>
        <begin position="122"/>
        <end position="217"/>
    </location>
</feature>
<dbReference type="GeneID" id="29987039"/>
<feature type="signal peptide" evidence="3">
    <location>
        <begin position="1"/>
        <end position="27"/>
    </location>
</feature>
<evidence type="ECO:0000256" key="1">
    <source>
        <dbReference type="SAM" id="MobiDB-lite"/>
    </source>
</evidence>
<dbReference type="InterPro" id="IPR002889">
    <property type="entry name" value="WSC_carb-bd"/>
</dbReference>
<dbReference type="SMART" id="SM00321">
    <property type="entry name" value="WSC"/>
    <property type="match status" value="1"/>
</dbReference>
<evidence type="ECO:0000259" key="4">
    <source>
        <dbReference type="PROSITE" id="PS51212"/>
    </source>
</evidence>
<dbReference type="STRING" id="398673.A0A2P4ZD55"/>
<comment type="caution">
    <text evidence="5">The sequence shown here is derived from an EMBL/GenBank/DDBJ whole genome shotgun (WGS) entry which is preliminary data.</text>
</comment>
<protein>
    <submittedName>
        <fullName evidence="5">Cell wall integrity and stress response component</fullName>
    </submittedName>
</protein>
<gene>
    <name evidence="5" type="ORF">TGAM01_v208901</name>
</gene>
<keyword evidence="6" id="KW-1185">Reference proteome</keyword>
<evidence type="ECO:0000256" key="3">
    <source>
        <dbReference type="SAM" id="SignalP"/>
    </source>
</evidence>
<feature type="region of interest" description="Disordered" evidence="1">
    <location>
        <begin position="340"/>
        <end position="371"/>
    </location>
</feature>
<keyword evidence="3" id="KW-0732">Signal</keyword>
<keyword evidence="2" id="KW-0812">Transmembrane</keyword>
<dbReference type="PANTHER" id="PTHR16861">
    <property type="entry name" value="GLYCOPROTEIN 38"/>
    <property type="match status" value="1"/>
</dbReference>
<feature type="region of interest" description="Disordered" evidence="1">
    <location>
        <begin position="276"/>
        <end position="295"/>
    </location>
</feature>
<dbReference type="Pfam" id="PF01822">
    <property type="entry name" value="WSC"/>
    <property type="match status" value="1"/>
</dbReference>
<feature type="compositionally biased region" description="Low complexity" evidence="1">
    <location>
        <begin position="231"/>
        <end position="241"/>
    </location>
</feature>
<sequence length="371" mass="38076">MASSRNSGLQQGYLVLLVLALTTLVSAIEVNVCASFNTAQTPLNVSIYQTNGLCGGFCTRKNYAFSITQKNSCWCSNYYPDQASVVDTKKCNVPCPAWQPEDCGGPGLFGYILLNEVAPSGTSTAPASSTTAQSTTSTTSSTTSSSTTASTTEATSTSASSSSTSSSTSETSTTSPSSSSSSSSTSSSSSSSSASTTPPPSSAASSGGQSSSGSSSSGLPLQTADPSGDQTGTTSKKSKSGISSGAIAGIVVGVVGGVALIAAALFFFLRRRRQNQDEYRDDPSVRGSSSGMVGSVPPEMSVNNGSPASPVSVANRNSTIQIDPRMDPFKQGLYIRGSHESLNTLRDDHDYSRRIQRPPVLRATNPDPEEA</sequence>
<evidence type="ECO:0000313" key="5">
    <source>
        <dbReference type="EMBL" id="PON22220.1"/>
    </source>
</evidence>
<keyword evidence="2" id="KW-1133">Transmembrane helix</keyword>
<dbReference type="EMBL" id="JPDN02000040">
    <property type="protein sequence ID" value="PON22220.1"/>
    <property type="molecule type" value="Genomic_DNA"/>
</dbReference>
<feature type="compositionally biased region" description="Polar residues" evidence="1">
    <location>
        <begin position="218"/>
        <end position="230"/>
    </location>
</feature>
<dbReference type="AlphaFoldDB" id="A0A2P4ZD55"/>
<feature type="domain" description="WSC" evidence="4">
    <location>
        <begin position="27"/>
        <end position="115"/>
    </location>
</feature>
<feature type="transmembrane region" description="Helical" evidence="2">
    <location>
        <begin position="246"/>
        <end position="269"/>
    </location>
</feature>
<proteinExistence type="predicted"/>
<dbReference type="RefSeq" id="XP_018659846.1">
    <property type="nucleotide sequence ID" value="XM_018806956.1"/>
</dbReference>